<dbReference type="PANTHER" id="PTHR43356">
    <property type="entry name" value="PHOSPHATE ACETYLTRANSFERASE"/>
    <property type="match status" value="1"/>
</dbReference>
<feature type="domain" description="Phosphate acetyl/butaryl transferase" evidence="14">
    <location>
        <begin position="373"/>
        <end position="690"/>
    </location>
</feature>
<dbReference type="Proteomes" id="UP000805614">
    <property type="component" value="Unassembled WGS sequence"/>
</dbReference>
<dbReference type="InterPro" id="IPR016475">
    <property type="entry name" value="P-Actrans_bac"/>
</dbReference>
<evidence type="ECO:0000256" key="12">
    <source>
        <dbReference type="ARBA" id="ARBA00049955"/>
    </source>
</evidence>
<feature type="domain" description="DRTGG" evidence="15">
    <location>
        <begin position="214"/>
        <end position="326"/>
    </location>
</feature>
<dbReference type="Gene3D" id="3.40.50.10950">
    <property type="match status" value="1"/>
</dbReference>
<keyword evidence="8 13" id="KW-0963">Cytoplasm</keyword>
<dbReference type="SUPFAM" id="SSF53659">
    <property type="entry name" value="Isocitrate/Isopropylmalate dehydrogenase-like"/>
    <property type="match status" value="1"/>
</dbReference>
<dbReference type="InterPro" id="IPR042113">
    <property type="entry name" value="P_AcTrfase_dom1"/>
</dbReference>
<dbReference type="InterPro" id="IPR050500">
    <property type="entry name" value="Phos_Acetyltrans/Butyryltrans"/>
</dbReference>
<evidence type="ECO:0000256" key="8">
    <source>
        <dbReference type="ARBA" id="ARBA00022490"/>
    </source>
</evidence>
<dbReference type="PANTHER" id="PTHR43356:SF3">
    <property type="entry name" value="PHOSPHATE ACETYLTRANSFERASE"/>
    <property type="match status" value="1"/>
</dbReference>
<evidence type="ECO:0000256" key="10">
    <source>
        <dbReference type="ARBA" id="ARBA00023315"/>
    </source>
</evidence>
<evidence type="ECO:0000256" key="3">
    <source>
        <dbReference type="ARBA" id="ARBA00004989"/>
    </source>
</evidence>
<protein>
    <recommendedName>
        <fullName evidence="7 13">Phosphate acetyltransferase</fullName>
        <ecNumber evidence="6 13">2.3.1.8</ecNumber>
    </recommendedName>
    <alternativeName>
        <fullName evidence="11 13">Phosphotransacetylase</fullName>
    </alternativeName>
</protein>
<evidence type="ECO:0000313" key="16">
    <source>
        <dbReference type="EMBL" id="MBC6469735.1"/>
    </source>
</evidence>
<dbReference type="EC" id="2.3.1.8" evidence="6 13"/>
<evidence type="ECO:0000259" key="14">
    <source>
        <dbReference type="Pfam" id="PF01515"/>
    </source>
</evidence>
<gene>
    <name evidence="16" type="primary">pta</name>
    <name evidence="16" type="ORF">HKK74_30215</name>
</gene>
<dbReference type="NCBIfam" id="NF007233">
    <property type="entry name" value="PRK09653.1"/>
    <property type="match status" value="1"/>
</dbReference>
<evidence type="ECO:0000256" key="1">
    <source>
        <dbReference type="ARBA" id="ARBA00000705"/>
    </source>
</evidence>
<evidence type="ECO:0000256" key="6">
    <source>
        <dbReference type="ARBA" id="ARBA00012707"/>
    </source>
</evidence>
<dbReference type="Gene3D" id="3.40.1390.20">
    <property type="entry name" value="HprK N-terminal domain-like"/>
    <property type="match status" value="1"/>
</dbReference>
<dbReference type="PIRSF" id="PIRSF006107">
    <property type="entry name" value="PhpActrans_proteobac"/>
    <property type="match status" value="1"/>
</dbReference>
<evidence type="ECO:0000256" key="7">
    <source>
        <dbReference type="ARBA" id="ARBA00021528"/>
    </source>
</evidence>
<dbReference type="Pfam" id="PF01515">
    <property type="entry name" value="PTA_PTB"/>
    <property type="match status" value="1"/>
</dbReference>
<organism evidence="16 17">
    <name type="scientific">Actinomadura alba</name>
    <dbReference type="NCBI Taxonomy" id="406431"/>
    <lineage>
        <taxon>Bacteria</taxon>
        <taxon>Bacillati</taxon>
        <taxon>Actinomycetota</taxon>
        <taxon>Actinomycetes</taxon>
        <taxon>Streptosporangiales</taxon>
        <taxon>Thermomonosporaceae</taxon>
        <taxon>Actinomadura</taxon>
    </lineage>
</organism>
<keyword evidence="9 13" id="KW-0808">Transferase</keyword>
<comment type="similarity">
    <text evidence="4 13">In the C-terminal section; belongs to the phosphate acetyltransferase and butyryltransferase family.</text>
</comment>
<comment type="caution">
    <text evidence="16">The sequence shown here is derived from an EMBL/GenBank/DDBJ whole genome shotgun (WGS) entry which is preliminary data.</text>
</comment>
<evidence type="ECO:0000256" key="4">
    <source>
        <dbReference type="ARBA" id="ARBA00008756"/>
    </source>
</evidence>
<dbReference type="InterPro" id="IPR027417">
    <property type="entry name" value="P-loop_NTPase"/>
</dbReference>
<dbReference type="SUPFAM" id="SSF75138">
    <property type="entry name" value="HprK N-terminal domain-like"/>
    <property type="match status" value="1"/>
</dbReference>
<name>A0ABR7LZ36_9ACTN</name>
<evidence type="ECO:0000256" key="5">
    <source>
        <dbReference type="ARBA" id="ARBA00009786"/>
    </source>
</evidence>
<keyword evidence="17" id="KW-1185">Reference proteome</keyword>
<evidence type="ECO:0000256" key="11">
    <source>
        <dbReference type="ARBA" id="ARBA00031108"/>
    </source>
</evidence>
<dbReference type="Pfam" id="PF13500">
    <property type="entry name" value="AAA_26"/>
    <property type="match status" value="1"/>
</dbReference>
<accession>A0ABR7LZ36</accession>
<dbReference type="GO" id="GO:0008959">
    <property type="term" value="F:phosphate acetyltransferase activity"/>
    <property type="evidence" value="ECO:0007669"/>
    <property type="project" value="UniProtKB-EC"/>
</dbReference>
<comment type="subcellular location">
    <subcellularLocation>
        <location evidence="2 13">Cytoplasm</location>
    </subcellularLocation>
</comment>
<evidence type="ECO:0000256" key="13">
    <source>
        <dbReference type="PIRNR" id="PIRNR006107"/>
    </source>
</evidence>
<comment type="domain">
    <text evidence="13">The N-terminal region seems to be important for proper quaternary structure. The C-terminal region contains the substrate-binding site.</text>
</comment>
<evidence type="ECO:0000256" key="9">
    <source>
        <dbReference type="ARBA" id="ARBA00022679"/>
    </source>
</evidence>
<comment type="catalytic activity">
    <reaction evidence="1 13">
        <text>acetyl-CoA + phosphate = acetyl phosphate + CoA</text>
        <dbReference type="Rhea" id="RHEA:19521"/>
        <dbReference type="ChEBI" id="CHEBI:22191"/>
        <dbReference type="ChEBI" id="CHEBI:43474"/>
        <dbReference type="ChEBI" id="CHEBI:57287"/>
        <dbReference type="ChEBI" id="CHEBI:57288"/>
        <dbReference type="EC" id="2.3.1.8"/>
    </reaction>
</comment>
<comment type="function">
    <text evidence="12 13">Involved in acetate metabolism.</text>
</comment>
<dbReference type="SUPFAM" id="SSF52540">
    <property type="entry name" value="P-loop containing nucleoside triphosphate hydrolases"/>
    <property type="match status" value="1"/>
</dbReference>
<evidence type="ECO:0000256" key="2">
    <source>
        <dbReference type="ARBA" id="ARBA00004496"/>
    </source>
</evidence>
<dbReference type="Gene3D" id="3.40.50.10750">
    <property type="entry name" value="Isocitrate/Isopropylmalate dehydrogenase-like"/>
    <property type="match status" value="1"/>
</dbReference>
<dbReference type="InterPro" id="IPR010766">
    <property type="entry name" value="DRTGG"/>
</dbReference>
<dbReference type="Pfam" id="PF07085">
    <property type="entry name" value="DRTGG"/>
    <property type="match status" value="1"/>
</dbReference>
<dbReference type="Gene3D" id="3.40.50.300">
    <property type="entry name" value="P-loop containing nucleotide triphosphate hydrolases"/>
    <property type="match status" value="1"/>
</dbReference>
<dbReference type="EMBL" id="JABVEC010000031">
    <property type="protein sequence ID" value="MBC6469735.1"/>
    <property type="molecule type" value="Genomic_DNA"/>
</dbReference>
<comment type="pathway">
    <text evidence="3 13">Metabolic intermediate biosynthesis; acetyl-CoA biosynthesis; acetyl-CoA from acetate: step 2/2.</text>
</comment>
<dbReference type="InterPro" id="IPR002505">
    <property type="entry name" value="PTA_PTB"/>
</dbReference>
<comment type="similarity">
    <text evidence="5 13">In the N-terminal section; belongs to the CobB/CobQ family.</text>
</comment>
<dbReference type="InterPro" id="IPR028979">
    <property type="entry name" value="Ser_kin/Pase_Hpr-like_N_sf"/>
</dbReference>
<reference evidence="16 17" key="1">
    <citation type="submission" date="2020-06" db="EMBL/GenBank/DDBJ databases">
        <title>Actinomadura xiongansis sp. nov., isolated from soil of Baiyangdian.</title>
        <authorList>
            <person name="Zhang X."/>
        </authorList>
    </citation>
    <scope>NUCLEOTIDE SEQUENCE [LARGE SCALE GENOMIC DNA]</scope>
    <source>
        <strain evidence="16 17">HBUM206468</strain>
    </source>
</reference>
<dbReference type="InterPro" id="IPR042112">
    <property type="entry name" value="P_AcTrfase_dom2"/>
</dbReference>
<evidence type="ECO:0000259" key="15">
    <source>
        <dbReference type="Pfam" id="PF07085"/>
    </source>
</evidence>
<dbReference type="NCBIfam" id="TIGR00651">
    <property type="entry name" value="pta"/>
    <property type="match status" value="1"/>
</dbReference>
<dbReference type="InterPro" id="IPR004614">
    <property type="entry name" value="P_AcTrfase"/>
</dbReference>
<keyword evidence="10 13" id="KW-0012">Acyltransferase</keyword>
<sequence length="698" mass="73380">MTRAVYIAASAAATRKAAIALGMTELLARRLGRVGVFRPVVRPDRPDNIVETLRSRFGIVRSEAGVSYAEMHADPDRAMADVVSRYRALADGCDAVVIVGTDYTDVGDPTEFSVNAALAAHLAAPVLLVVNGLGRAPEEIASAVELARKELRHEHATELATVVTRVAPDRLRVVAGRLTGAAERGTAAGGAPGERPPVFVLPEDPRLSAPTMSDLMAACHGYLLLGEERQLAREVGGLMVGAMSLPNILDRLTEGAAVIIPSDRAASLLPGLTAAHVAATFPALSGLILSGGMDLPDPVARLFDGMSVRLPVIITEDDTFDTATELSVVEGRFTPEALGKIETALGLFAEHVDGDALLSRLQVTRAAAVTPLMFEYELVDRARAGRRHIVLPEGAEERIMRATDILLRRGVADLTLLGDETEIRSKAAELGLEIGAAKVLSPYDRELRQQFAEEYAALRAGKGVGLDLARDTVTDVSYFGTLMVHLGLADGMVSGAAHTTAHTIRPAFEIIKTAPGAGIVSSVFFMCLADRVLVYGDCAVNPDPDAARLADIAISSAATAAQFGVEPRIAMLSYSTGDSGHGEEVDKVRAATRIVAERRPDLLVEGPIQYDAAVDPTVAGAKLPGSRLAGRATVFVVPDLGTGNNLYKAVQRSAGAIAVGPVLQGLRKPVNDLSRGATVQDIVNTVAITAIQAQGAAE</sequence>
<dbReference type="NCBIfam" id="NF004167">
    <property type="entry name" value="PRK05632.1"/>
    <property type="match status" value="1"/>
</dbReference>
<proteinExistence type="inferred from homology"/>
<evidence type="ECO:0000313" key="17">
    <source>
        <dbReference type="Proteomes" id="UP000805614"/>
    </source>
</evidence>
<dbReference type="RefSeq" id="WP_187246786.1">
    <property type="nucleotide sequence ID" value="NZ_BAAAOK010000010.1"/>
</dbReference>